<gene>
    <name evidence="2" type="ORF">EV214_1363</name>
</gene>
<accession>A0A4R2KAF1</accession>
<comment type="caution">
    <text evidence="2">The sequence shown here is derived from an EMBL/GenBank/DDBJ whole genome shotgun (WGS) entry which is preliminary data.</text>
</comment>
<evidence type="ECO:0000256" key="1">
    <source>
        <dbReference type="ARBA" id="ARBA00022737"/>
    </source>
</evidence>
<dbReference type="SUPFAM" id="SSF141571">
    <property type="entry name" value="Pentapeptide repeat-like"/>
    <property type="match status" value="1"/>
</dbReference>
<dbReference type="Pfam" id="PF00805">
    <property type="entry name" value="Pentapeptide"/>
    <property type="match status" value="2"/>
</dbReference>
<sequence>MTEKALEKFHENDVKPALDEALVHLEEDFQQNKDALKKLFLNSFKEICTNIKEVSTNREEVEKTTHSKTGFIIYTLLRTRILQHKYVYKVIVYDKDWYLNEGLSVGELDVSFFYKHFEGLWQKLMKASKKYVLKISEIDVEHIMLDHLDDFHKYVVELMRYSLIDAVETEEYFAIEKEEILEIQSGEYYEPCDIIHMEHKEKNYKKIRKWLEEKERQSYCFQDFRGIDLKNLEYKNSDLRYTDFRDSQLDGLDLTTSLLIGTKFKNSSMIGTNLMVSMIHGANFEKADLTGAKLQYCVAFTGKNEANAWKKTGFTGVSFKDSILKKANFTGATIIAANFLGADLTDAIFDEAKLYRSKFTKDQLEKVKLTKEQLEQIEII</sequence>
<dbReference type="EMBL" id="SLWV01000036">
    <property type="protein sequence ID" value="TCO68977.1"/>
    <property type="molecule type" value="Genomic_DNA"/>
</dbReference>
<reference evidence="2 3" key="1">
    <citation type="submission" date="2019-03" db="EMBL/GenBank/DDBJ databases">
        <title>Genomic Encyclopedia of Type Strains, Phase IV (KMG-IV): sequencing the most valuable type-strain genomes for metagenomic binning, comparative biology and taxonomic classification.</title>
        <authorList>
            <person name="Goeker M."/>
        </authorList>
    </citation>
    <scope>NUCLEOTIDE SEQUENCE [LARGE SCALE GENOMIC DNA]</scope>
    <source>
        <strain evidence="2 3">DSM 102940</strain>
    </source>
</reference>
<dbReference type="InterPro" id="IPR001646">
    <property type="entry name" value="5peptide_repeat"/>
</dbReference>
<protein>
    <submittedName>
        <fullName evidence="2">Pentapeptide repeat protein</fullName>
    </submittedName>
</protein>
<dbReference type="PANTHER" id="PTHR47485">
    <property type="entry name" value="THYLAKOID LUMENAL 17.4 KDA PROTEIN, CHLOROPLASTIC"/>
    <property type="match status" value="1"/>
</dbReference>
<organism evidence="2 3">
    <name type="scientific">Marinisporobacter balticus</name>
    <dbReference type="NCBI Taxonomy" id="2018667"/>
    <lineage>
        <taxon>Bacteria</taxon>
        <taxon>Bacillati</taxon>
        <taxon>Bacillota</taxon>
        <taxon>Clostridia</taxon>
        <taxon>Peptostreptococcales</taxon>
        <taxon>Thermotaleaceae</taxon>
        <taxon>Marinisporobacter</taxon>
    </lineage>
</organism>
<dbReference type="Gene3D" id="2.160.20.80">
    <property type="entry name" value="E3 ubiquitin-protein ligase SopA"/>
    <property type="match status" value="1"/>
</dbReference>
<dbReference type="Proteomes" id="UP000294919">
    <property type="component" value="Unassembled WGS sequence"/>
</dbReference>
<keyword evidence="1" id="KW-0677">Repeat</keyword>
<dbReference type="PANTHER" id="PTHR47485:SF1">
    <property type="entry name" value="THYLAKOID LUMENAL 17.4 KDA PROTEIN, CHLOROPLASTIC"/>
    <property type="match status" value="1"/>
</dbReference>
<evidence type="ECO:0000313" key="2">
    <source>
        <dbReference type="EMBL" id="TCO68977.1"/>
    </source>
</evidence>
<name>A0A4R2KAF1_9FIRM</name>
<dbReference type="AlphaFoldDB" id="A0A4R2KAF1"/>
<keyword evidence="3" id="KW-1185">Reference proteome</keyword>
<proteinExistence type="predicted"/>
<evidence type="ECO:0000313" key="3">
    <source>
        <dbReference type="Proteomes" id="UP000294919"/>
    </source>
</evidence>